<accession>A0ABV4MBZ9</accession>
<evidence type="ECO:0000313" key="6">
    <source>
        <dbReference type="EMBL" id="MEZ8197038.1"/>
    </source>
</evidence>
<dbReference type="SUPFAM" id="SSF52540">
    <property type="entry name" value="P-loop containing nucleoside triphosphate hydrolases"/>
    <property type="match status" value="1"/>
</dbReference>
<protein>
    <submittedName>
        <fullName evidence="6">ABC transporter ATP-binding protein</fullName>
    </submittedName>
</protein>
<proteinExistence type="predicted"/>
<keyword evidence="2 5" id="KW-0812">Transmembrane</keyword>
<keyword evidence="3 5" id="KW-1133">Transmembrane helix</keyword>
<name>A0ABV4MBZ9_9VIBR</name>
<dbReference type="InterPro" id="IPR027417">
    <property type="entry name" value="P-loop_NTPase"/>
</dbReference>
<organism evidence="6 7">
    <name type="scientific">Vibrio cortegadensis</name>
    <dbReference type="NCBI Taxonomy" id="1328770"/>
    <lineage>
        <taxon>Bacteria</taxon>
        <taxon>Pseudomonadati</taxon>
        <taxon>Pseudomonadota</taxon>
        <taxon>Gammaproteobacteria</taxon>
        <taxon>Vibrionales</taxon>
        <taxon>Vibrionaceae</taxon>
        <taxon>Vibrio</taxon>
    </lineage>
</organism>
<dbReference type="SUPFAM" id="SSF90123">
    <property type="entry name" value="ABC transporter transmembrane region"/>
    <property type="match status" value="1"/>
</dbReference>
<dbReference type="InterPro" id="IPR036640">
    <property type="entry name" value="ABC1_TM_sf"/>
</dbReference>
<dbReference type="RefSeq" id="WP_371731232.1">
    <property type="nucleotide sequence ID" value="NZ_JBGOOT010000063.1"/>
</dbReference>
<sequence>MFILIEQSIAATSTVWIVKMGENINNQDNLVFYFSLFVLSLIVVYIPSSLSNYFLELSVFKSFHRYISIFNRNHYGNSALSRDINYKNSKEPFIINESWVIINDLNAFYSTYLRTAINIIFSVAMLSYVINKELAVAYVLSIIIITIALILCSPKIKLISSEAQNARIKMIQVLSASWDNVLIGNRKNYSIWGRHFNNSHVKSKKSSVKSILWVEFSTNLTSMIAMTPIIYVLLDTMTKNLSDIGLLTALIATLPRQIMTVHYISDIALFSNEYSALKAQISGLVNSLYVERDSVESNISWDNISIQDTATHTKISNEVLDAKSLKSFLKKTHKGRYTVSGPNGCGKSSLLLFLKENYGDNAYYLPAHSNLFFQSSIDKTLSTGEKQICAINELKNSEHVNLLLLDEWDANLDSMNTSSLSITLDELSNTCCILEVRH</sequence>
<comment type="caution">
    <text evidence="6">The sequence shown here is derived from an EMBL/GenBank/DDBJ whole genome shotgun (WGS) entry which is preliminary data.</text>
</comment>
<gene>
    <name evidence="6" type="ORF">ACED38_19480</name>
</gene>
<dbReference type="Proteomes" id="UP001569153">
    <property type="component" value="Unassembled WGS sequence"/>
</dbReference>
<dbReference type="GO" id="GO:0005524">
    <property type="term" value="F:ATP binding"/>
    <property type="evidence" value="ECO:0007669"/>
    <property type="project" value="UniProtKB-KW"/>
</dbReference>
<feature type="transmembrane region" description="Helical" evidence="5">
    <location>
        <begin position="212"/>
        <end position="234"/>
    </location>
</feature>
<feature type="transmembrane region" description="Helical" evidence="5">
    <location>
        <begin position="111"/>
        <end position="129"/>
    </location>
</feature>
<reference evidence="6 7" key="1">
    <citation type="submission" date="2024-06" db="EMBL/GenBank/DDBJ databases">
        <authorList>
            <person name="Steensen K."/>
            <person name="Seneca J."/>
            <person name="Bartlau N."/>
            <person name="Yu A.X."/>
            <person name="Polz M.F."/>
        </authorList>
    </citation>
    <scope>NUCLEOTIDE SEQUENCE [LARGE SCALE GENOMIC DNA]</scope>
    <source>
        <strain evidence="6 7">FF146</strain>
    </source>
</reference>
<evidence type="ECO:0000256" key="2">
    <source>
        <dbReference type="ARBA" id="ARBA00022692"/>
    </source>
</evidence>
<dbReference type="Gene3D" id="3.40.50.300">
    <property type="entry name" value="P-loop containing nucleotide triphosphate hydrolases"/>
    <property type="match status" value="1"/>
</dbReference>
<dbReference type="CDD" id="cd00267">
    <property type="entry name" value="ABC_ATPase"/>
    <property type="match status" value="1"/>
</dbReference>
<dbReference type="EMBL" id="JBGOOT010000063">
    <property type="protein sequence ID" value="MEZ8197038.1"/>
    <property type="molecule type" value="Genomic_DNA"/>
</dbReference>
<feature type="transmembrane region" description="Helical" evidence="5">
    <location>
        <begin position="30"/>
        <end position="55"/>
    </location>
</feature>
<keyword evidence="7" id="KW-1185">Reference proteome</keyword>
<evidence type="ECO:0000313" key="7">
    <source>
        <dbReference type="Proteomes" id="UP001569153"/>
    </source>
</evidence>
<comment type="subcellular location">
    <subcellularLocation>
        <location evidence="1">Cell membrane</location>
        <topology evidence="1">Multi-pass membrane protein</topology>
    </subcellularLocation>
</comment>
<evidence type="ECO:0000256" key="5">
    <source>
        <dbReference type="SAM" id="Phobius"/>
    </source>
</evidence>
<evidence type="ECO:0000256" key="3">
    <source>
        <dbReference type="ARBA" id="ARBA00022989"/>
    </source>
</evidence>
<evidence type="ECO:0000256" key="1">
    <source>
        <dbReference type="ARBA" id="ARBA00004651"/>
    </source>
</evidence>
<evidence type="ECO:0000256" key="4">
    <source>
        <dbReference type="ARBA" id="ARBA00023136"/>
    </source>
</evidence>
<keyword evidence="4 5" id="KW-0472">Membrane</keyword>
<keyword evidence="6" id="KW-0067">ATP-binding</keyword>
<keyword evidence="6" id="KW-0547">Nucleotide-binding</keyword>
<feature type="transmembrane region" description="Helical" evidence="5">
    <location>
        <begin position="135"/>
        <end position="152"/>
    </location>
</feature>